<reference evidence="5 6" key="1">
    <citation type="submission" date="2021-01" db="EMBL/GenBank/DDBJ databases">
        <title>Identification of strong promoters based on the transcriptome of Brevibacillus choshinensis.</title>
        <authorList>
            <person name="Yao D."/>
            <person name="Zhang K."/>
            <person name="Wu J."/>
        </authorList>
    </citation>
    <scope>NUCLEOTIDE SEQUENCE [LARGE SCALE GENOMIC DNA]</scope>
    <source>
        <strain evidence="5 6">HPD31-SP3</strain>
    </source>
</reference>
<dbReference type="Gene3D" id="1.10.10.10">
    <property type="entry name" value="Winged helix-like DNA-binding domain superfamily/Winged helix DNA-binding domain"/>
    <property type="match status" value="1"/>
</dbReference>
<dbReference type="Pfam" id="PF00455">
    <property type="entry name" value="DeoRC"/>
    <property type="match status" value="1"/>
</dbReference>
<dbReference type="SUPFAM" id="SSF100950">
    <property type="entry name" value="NagB/RpiA/CoA transferase-like"/>
    <property type="match status" value="1"/>
</dbReference>
<sequence length="253" mass="28317">MLNSTRQLQMKEYIQEKKNVTVQELMEYFHVSDMTVRRDLIQLEKLGTFKRVHGGVAHVEGEKDFLLPFSEDSNLQAKVRIGERAASIVQDGQSVLLDAGSTALEVARALATRSNITVITNSIPAASLLSQNSSLQVMMTGGDILHTSQSLIGYTAVQFLRRLQVDHAFIGCKGMSMERGLMNSNMAEGEVKWTMMNVSRQVYVVADHTKFEQAAFHVFAGWDQVDAIISTDQVKESYQRDFEAKEQAQLILV</sequence>
<feature type="domain" description="HTH deoR-type" evidence="4">
    <location>
        <begin position="3"/>
        <end position="58"/>
    </location>
</feature>
<organism evidence="5 6">
    <name type="scientific">Brevibacillus choshinensis</name>
    <dbReference type="NCBI Taxonomy" id="54911"/>
    <lineage>
        <taxon>Bacteria</taxon>
        <taxon>Bacillati</taxon>
        <taxon>Bacillota</taxon>
        <taxon>Bacilli</taxon>
        <taxon>Bacillales</taxon>
        <taxon>Paenibacillaceae</taxon>
        <taxon>Brevibacillus</taxon>
    </lineage>
</organism>
<accession>A0ABX7FWH9</accession>
<dbReference type="InterPro" id="IPR036388">
    <property type="entry name" value="WH-like_DNA-bd_sf"/>
</dbReference>
<dbReference type="PANTHER" id="PTHR30363">
    <property type="entry name" value="HTH-TYPE TRANSCRIPTIONAL REGULATOR SRLR-RELATED"/>
    <property type="match status" value="1"/>
</dbReference>
<evidence type="ECO:0000256" key="1">
    <source>
        <dbReference type="ARBA" id="ARBA00023015"/>
    </source>
</evidence>
<dbReference type="InterPro" id="IPR014036">
    <property type="entry name" value="DeoR-like_C"/>
</dbReference>
<dbReference type="InterPro" id="IPR018356">
    <property type="entry name" value="Tscrpt_reg_HTH_DeoR_CS"/>
</dbReference>
<dbReference type="PRINTS" id="PR00037">
    <property type="entry name" value="HTHLACR"/>
</dbReference>
<dbReference type="Pfam" id="PF08220">
    <property type="entry name" value="HTH_DeoR"/>
    <property type="match status" value="1"/>
</dbReference>
<dbReference type="InterPro" id="IPR050313">
    <property type="entry name" value="Carb_Metab_HTH_regulators"/>
</dbReference>
<dbReference type="Gene3D" id="3.40.50.1360">
    <property type="match status" value="1"/>
</dbReference>
<keyword evidence="1" id="KW-0805">Transcription regulation</keyword>
<name>A0ABX7FWH9_BRECH</name>
<evidence type="ECO:0000313" key="6">
    <source>
        <dbReference type="Proteomes" id="UP000596248"/>
    </source>
</evidence>
<evidence type="ECO:0000256" key="2">
    <source>
        <dbReference type="ARBA" id="ARBA00023125"/>
    </source>
</evidence>
<dbReference type="PROSITE" id="PS51000">
    <property type="entry name" value="HTH_DEOR_2"/>
    <property type="match status" value="1"/>
</dbReference>
<dbReference type="SUPFAM" id="SSF46785">
    <property type="entry name" value="Winged helix' DNA-binding domain"/>
    <property type="match status" value="1"/>
</dbReference>
<evidence type="ECO:0000259" key="4">
    <source>
        <dbReference type="PROSITE" id="PS51000"/>
    </source>
</evidence>
<dbReference type="PROSITE" id="PS00894">
    <property type="entry name" value="HTH_DEOR_1"/>
    <property type="match status" value="1"/>
</dbReference>
<evidence type="ECO:0000313" key="5">
    <source>
        <dbReference type="EMBL" id="QRG70244.1"/>
    </source>
</evidence>
<proteinExistence type="predicted"/>
<dbReference type="SMART" id="SM01134">
    <property type="entry name" value="DeoRC"/>
    <property type="match status" value="1"/>
</dbReference>
<evidence type="ECO:0000256" key="3">
    <source>
        <dbReference type="ARBA" id="ARBA00023163"/>
    </source>
</evidence>
<keyword evidence="6" id="KW-1185">Reference proteome</keyword>
<dbReference type="InterPro" id="IPR037171">
    <property type="entry name" value="NagB/RpiA_transferase-like"/>
</dbReference>
<dbReference type="RefSeq" id="WP_203357218.1">
    <property type="nucleotide sequence ID" value="NZ_CP069127.1"/>
</dbReference>
<dbReference type="PANTHER" id="PTHR30363:SF44">
    <property type="entry name" value="AGA OPERON TRANSCRIPTIONAL REPRESSOR-RELATED"/>
    <property type="match status" value="1"/>
</dbReference>
<protein>
    <submittedName>
        <fullName evidence="5">DeoR/GlpR transcriptional regulator</fullName>
    </submittedName>
</protein>
<keyword evidence="2" id="KW-0238">DNA-binding</keyword>
<dbReference type="EMBL" id="CP069127">
    <property type="protein sequence ID" value="QRG70244.1"/>
    <property type="molecule type" value="Genomic_DNA"/>
</dbReference>
<dbReference type="InterPro" id="IPR001034">
    <property type="entry name" value="DeoR_HTH"/>
</dbReference>
<keyword evidence="3" id="KW-0804">Transcription</keyword>
<dbReference type="InterPro" id="IPR036390">
    <property type="entry name" value="WH_DNA-bd_sf"/>
</dbReference>
<dbReference type="SMART" id="SM00420">
    <property type="entry name" value="HTH_DEOR"/>
    <property type="match status" value="1"/>
</dbReference>
<dbReference type="Proteomes" id="UP000596248">
    <property type="component" value="Chromosome"/>
</dbReference>
<gene>
    <name evidence="5" type="ORF">JNE38_14670</name>
</gene>